<reference evidence="4" key="1">
    <citation type="journal article" date="2011" name="Science">
        <title>The plant cell wall-decomposing machinery underlies the functional diversity of forest fungi.</title>
        <authorList>
            <person name="Eastwood D.C."/>
            <person name="Floudas D."/>
            <person name="Binder M."/>
            <person name="Majcherczyk A."/>
            <person name="Schneider P."/>
            <person name="Aerts A."/>
            <person name="Asiegbu F.O."/>
            <person name="Baker S.E."/>
            <person name="Barry K."/>
            <person name="Bendiksby M."/>
            <person name="Blumentritt M."/>
            <person name="Coutinho P.M."/>
            <person name="Cullen D."/>
            <person name="de Vries R.P."/>
            <person name="Gathman A."/>
            <person name="Goodell B."/>
            <person name="Henrissat B."/>
            <person name="Ihrmark K."/>
            <person name="Kauserud H."/>
            <person name="Kohler A."/>
            <person name="LaButti K."/>
            <person name="Lapidus A."/>
            <person name="Lavin J.L."/>
            <person name="Lee Y.-H."/>
            <person name="Lindquist E."/>
            <person name="Lilly W."/>
            <person name="Lucas S."/>
            <person name="Morin E."/>
            <person name="Murat C."/>
            <person name="Oguiza J.A."/>
            <person name="Park J."/>
            <person name="Pisabarro A.G."/>
            <person name="Riley R."/>
            <person name="Rosling A."/>
            <person name="Salamov A."/>
            <person name="Schmidt O."/>
            <person name="Schmutz J."/>
            <person name="Skrede I."/>
            <person name="Stenlid J."/>
            <person name="Wiebenga A."/>
            <person name="Xie X."/>
            <person name="Kuees U."/>
            <person name="Hibbett D.S."/>
            <person name="Hoffmeister D."/>
            <person name="Hoegberg N."/>
            <person name="Martin F."/>
            <person name="Grigoriev I.V."/>
            <person name="Watkinson S.C."/>
        </authorList>
    </citation>
    <scope>NUCLEOTIDE SEQUENCE [LARGE SCALE GENOMIC DNA]</scope>
    <source>
        <strain evidence="4">strain S7.3</strain>
    </source>
</reference>
<evidence type="ECO:0000259" key="2">
    <source>
        <dbReference type="Pfam" id="PF16862"/>
    </source>
</evidence>
<dbReference type="eggNOG" id="ENOG502QTN4">
    <property type="taxonomic scope" value="Eukaryota"/>
</dbReference>
<accession>F8QHA8</accession>
<dbReference type="SUPFAM" id="SSF51445">
    <property type="entry name" value="(Trans)glycosidases"/>
    <property type="match status" value="1"/>
</dbReference>
<dbReference type="InterPro" id="IPR052974">
    <property type="entry name" value="GH79_Enzymes"/>
</dbReference>
<keyword evidence="3" id="KW-0378">Hydrolase</keyword>
<sequence length="654" mass="69667">MRLFLVHSFLLLCLSVVQADVTVYGPYKQQTLGIAGTATAASASYTGSAAYNPTTLTPPPVPNPPPPSQFNIQLQNGGVPGLSIPQKGSFLGFSVEFSVVTQILGRNSSFLQVPFLNLMANIRERAGSINIRVGGNTQDSATLVSSIADGADLEKDYSGSTNPTATPPTIFTSDIMKMMLGISNLVNVRWYMGLPFYNTSNFRLEIAEAGESILGDNLIGLQVGNEPDLYSRHGHRPANYGPSDYVTEFGQLVTAMQNDANVPNQGLLIGPNLAGVWSPEDIWNTGFVQQYNQELSALAVERYPSDNCYATFGIGTPRTGQEMFPSYLTHQSGIDIVSSYLNSTNYAQSVGKPFLMFETNTASCGGFPGLSDSFGAALWGLDYSLQMAYSNFSGALMHVSGQDVYYNPFTPPPTNQSTFHQWTIGPIYYSALVMAEVLGSSNASQVVDLQANGNNEFTPGYAIYEHGQPMRVALFNYVSDPTGASDYTASISISGGMVPAQVNVKYLAASSVAQKYNFTWAGQTFGDVFSSDGRPVGQLDVQTVTCDQSNNVCSIHVPAPGFALVFLNGQASSESDSGATMTFPTTAYTKTENTVTIDQAVLATSNGERGMSDMLGGTSKGRVNSAFGLSQALPSIGAIIAGALIVGRLSSLIR</sequence>
<dbReference type="Proteomes" id="UP000008063">
    <property type="component" value="Unassembled WGS sequence"/>
</dbReference>
<organism evidence="4">
    <name type="scientific">Serpula lacrymans var. lacrymans (strain S7.3)</name>
    <name type="common">Dry rot fungus</name>
    <dbReference type="NCBI Taxonomy" id="936435"/>
    <lineage>
        <taxon>Eukaryota</taxon>
        <taxon>Fungi</taxon>
        <taxon>Dikarya</taxon>
        <taxon>Basidiomycota</taxon>
        <taxon>Agaricomycotina</taxon>
        <taxon>Agaricomycetes</taxon>
        <taxon>Agaricomycetidae</taxon>
        <taxon>Boletales</taxon>
        <taxon>Coniophorineae</taxon>
        <taxon>Serpulaceae</taxon>
        <taxon>Serpula</taxon>
    </lineage>
</organism>
<dbReference type="STRING" id="936435.F8QHA8"/>
<protein>
    <submittedName>
        <fullName evidence="3">Glycoside hydrolase family 79 protein</fullName>
    </submittedName>
</protein>
<keyword evidence="1" id="KW-0732">Signal</keyword>
<dbReference type="OrthoDB" id="2796951at2759"/>
<proteinExistence type="predicted"/>
<dbReference type="HOGENOM" id="CLU_023945_0_0_1"/>
<dbReference type="AlphaFoldDB" id="F8QHA8"/>
<dbReference type="PANTHER" id="PTHR36183:SF2">
    <property type="entry name" value="BETA-GLUCURONIDASE C-TERMINAL DOMAIN-CONTAINING PROTEIN"/>
    <property type="match status" value="1"/>
</dbReference>
<dbReference type="Gene3D" id="3.20.20.80">
    <property type="entry name" value="Glycosidases"/>
    <property type="match status" value="1"/>
</dbReference>
<dbReference type="PANTHER" id="PTHR36183">
    <property type="entry name" value="BETA-GLUCURONIDASE"/>
    <property type="match status" value="1"/>
</dbReference>
<dbReference type="InterPro" id="IPR017853">
    <property type="entry name" value="GH"/>
</dbReference>
<name>F8QHA8_SERL3</name>
<evidence type="ECO:0000313" key="3">
    <source>
        <dbReference type="EMBL" id="EGN92291.1"/>
    </source>
</evidence>
<dbReference type="InterPro" id="IPR031728">
    <property type="entry name" value="GlcAase_C"/>
</dbReference>
<dbReference type="EMBL" id="GL945508">
    <property type="protein sequence ID" value="EGN92291.1"/>
    <property type="molecule type" value="Genomic_DNA"/>
</dbReference>
<dbReference type="GO" id="GO:0016787">
    <property type="term" value="F:hydrolase activity"/>
    <property type="evidence" value="ECO:0007669"/>
    <property type="project" value="UniProtKB-KW"/>
</dbReference>
<dbReference type="OMA" id="DNNCAAA"/>
<feature type="signal peptide" evidence="1">
    <location>
        <begin position="1"/>
        <end position="19"/>
    </location>
</feature>
<dbReference type="Pfam" id="PF16862">
    <property type="entry name" value="Glyco_hydro_79C"/>
    <property type="match status" value="1"/>
</dbReference>
<keyword evidence="4" id="KW-1185">Reference proteome</keyword>
<feature type="chain" id="PRO_5003382730" evidence="1">
    <location>
        <begin position="20"/>
        <end position="654"/>
    </location>
</feature>
<gene>
    <name evidence="3" type="ORF">SERLA73DRAFT_79708</name>
</gene>
<evidence type="ECO:0000256" key="1">
    <source>
        <dbReference type="SAM" id="SignalP"/>
    </source>
</evidence>
<dbReference type="InParanoid" id="F8QHA8"/>
<feature type="domain" description="Beta-glucuronidase C-terminal" evidence="2">
    <location>
        <begin position="460"/>
        <end position="564"/>
    </location>
</feature>
<evidence type="ECO:0000313" key="4">
    <source>
        <dbReference type="Proteomes" id="UP000008063"/>
    </source>
</evidence>